<feature type="compositionally biased region" description="Basic and acidic residues" evidence="3">
    <location>
        <begin position="37"/>
        <end position="57"/>
    </location>
</feature>
<feature type="region of interest" description="Disordered" evidence="3">
    <location>
        <begin position="833"/>
        <end position="860"/>
    </location>
</feature>
<evidence type="ECO:0000256" key="4">
    <source>
        <dbReference type="SAM" id="Phobius"/>
    </source>
</evidence>
<dbReference type="GO" id="GO:0004114">
    <property type="term" value="F:3',5'-cyclic-nucleotide phosphodiesterase activity"/>
    <property type="evidence" value="ECO:0007669"/>
    <property type="project" value="InterPro"/>
</dbReference>
<dbReference type="InterPro" id="IPR002073">
    <property type="entry name" value="PDEase_catalytic_dom"/>
</dbReference>
<proteinExistence type="predicted"/>
<dbReference type="SMART" id="SM00044">
    <property type="entry name" value="CYCc"/>
    <property type="match status" value="1"/>
</dbReference>
<keyword evidence="8" id="KW-1185">Reference proteome</keyword>
<dbReference type="Proteomes" id="UP000693970">
    <property type="component" value="Unassembled WGS sequence"/>
</dbReference>
<dbReference type="Pfam" id="PF00211">
    <property type="entry name" value="Guanylate_cyc"/>
    <property type="match status" value="1"/>
</dbReference>
<evidence type="ECO:0000259" key="6">
    <source>
        <dbReference type="PROSITE" id="PS51845"/>
    </source>
</evidence>
<gene>
    <name evidence="7" type="ORF">IV203_004602</name>
</gene>
<evidence type="ECO:0000313" key="7">
    <source>
        <dbReference type="EMBL" id="KAG7355246.1"/>
    </source>
</evidence>
<evidence type="ECO:0000259" key="5">
    <source>
        <dbReference type="PROSITE" id="PS50125"/>
    </source>
</evidence>
<dbReference type="InterPro" id="IPR003607">
    <property type="entry name" value="HD/PDEase_dom"/>
</dbReference>
<dbReference type="InterPro" id="IPR001054">
    <property type="entry name" value="A/G_cyclase"/>
</dbReference>
<sequence>MAPKPRNASSHHNDSATTAVDILRGTSRTSSLACGDIESRGMNDAHSAHSESSEHEIFHERLEQTRQSISSAAGDFLNGASDDCSVDTDRLSKQQQEDLTEKETRAVHKLKILVFGSLFLSMVAVVFTAYFLTSKAEQENFELQFHDDAYKLLGNMGQNVERIFEASDAFVANIASFASHTNQTWPFVTIPDFAVRAEKVRSMCGAVYVNTYHVVQDNQRAEWEAYTAQVGPGVASESIAAIAEFDGMDWPISTNYTEWNVIFSYEENPIEVPDGNGVTYPGPYLPMWQTQPTLAETEGPYNWDLMSLPPVPGQERSAMEIMMQDKRPTITSPYLLANPADPERYEEDLSEANWLHSYLPNVETVEEVMQPISDFAYPIYHNAHERIQFNTDKHKHQAHESGNNSDDPVIAALFSVTVYWKDMIKDILPEGSNGILVVFESDCVQDFTYEVNGPNVVYLGAGTFHDAKYDHMTQGSLVSDLKFFATQDSTYTGLPLEETYCPLYVSVHASAKMEAAYTSNTPWIFALVTACVFLLTVVAFMVYNYVVEKRQNIIHKSAVTSNAIVSSLFPEAIKQQLMETQAMNPLSDHTIPKNKLNSFLNDGTKNDNTFEDERGSTHDVATRNANQIAELFPDTTIMFADIAGFTAWASTREPSHVFTLLETLYGSFDKSAKRMGIFKVETIGDSYVAVCGLPEPHKNHAVRMARFASSCLDDMSILTKRLEVSLGPGTADLALRVGLHSGPTIAGVLRGEKARFQLFGDTVNTASRMESSSEPNRIQASQKTAELIVEARQGHWLTARKDLVNAKGKGLLHTFWVNPKVCKSSGSVVSSVEDLETEHSTSSDNNEELEGQGTVGRQFSAPQEEKLQRLIDWNVELFEDLLKPIVQKRMERLGPSISRDPSFAETVIIPDGSSVRDQAVATVTMPEFEPASVMGDFELDTEVVSQLRMYITTVANLYTRSNPFHNFEHASHVIMSTIKLLQRVATRDVKKKDVSNEKEYYDFTFGISTDPLTKFAIVFSALIHDVDHAGVSNGQLVKEDDPIAVIYEGLSPMEQHSFTVAFELLMEDSYTKLREALYSTQEEFNRFRQLCINCVIATDVFDKDLKTFREDRWKKAFAQDSSSLSEEEAWHCKATITIEYIIQASDVAHTMQHWHVYQRWNQKLFQEMYAANKAGRADKDPSLGWYEGELWFFDNYVIPLAEKLRQCEVFGVDCDQLLDFANQNRVEWQKKGAEIVEKWKMEEERRGFK</sequence>
<name>A0A9K3L5M2_9STRA</name>
<dbReference type="InterPro" id="IPR050401">
    <property type="entry name" value="Cyclic_nucleotide_synthase"/>
</dbReference>
<dbReference type="GO" id="GO:0001653">
    <property type="term" value="F:peptide receptor activity"/>
    <property type="evidence" value="ECO:0007669"/>
    <property type="project" value="TreeGrafter"/>
</dbReference>
<keyword evidence="2" id="KW-0456">Lyase</keyword>
<organism evidence="7 8">
    <name type="scientific">Nitzschia inconspicua</name>
    <dbReference type="NCBI Taxonomy" id="303405"/>
    <lineage>
        <taxon>Eukaryota</taxon>
        <taxon>Sar</taxon>
        <taxon>Stramenopiles</taxon>
        <taxon>Ochrophyta</taxon>
        <taxon>Bacillariophyta</taxon>
        <taxon>Bacillariophyceae</taxon>
        <taxon>Bacillariophycidae</taxon>
        <taxon>Bacillariales</taxon>
        <taxon>Bacillariaceae</taxon>
        <taxon>Nitzschia</taxon>
    </lineage>
</organism>
<dbReference type="GO" id="GO:0000166">
    <property type="term" value="F:nucleotide binding"/>
    <property type="evidence" value="ECO:0007669"/>
    <property type="project" value="UniProtKB-KW"/>
</dbReference>
<feature type="region of interest" description="Disordered" evidence="3">
    <location>
        <begin position="1"/>
        <end position="57"/>
    </location>
</feature>
<evidence type="ECO:0000256" key="1">
    <source>
        <dbReference type="ARBA" id="ARBA00022741"/>
    </source>
</evidence>
<dbReference type="OrthoDB" id="546632at2759"/>
<dbReference type="Pfam" id="PF00233">
    <property type="entry name" value="PDEase_I"/>
    <property type="match status" value="1"/>
</dbReference>
<dbReference type="GO" id="GO:0004383">
    <property type="term" value="F:guanylate cyclase activity"/>
    <property type="evidence" value="ECO:0007669"/>
    <property type="project" value="TreeGrafter"/>
</dbReference>
<dbReference type="CDD" id="cd07302">
    <property type="entry name" value="CHD"/>
    <property type="match status" value="1"/>
</dbReference>
<dbReference type="PROSITE" id="PS51845">
    <property type="entry name" value="PDEASE_I_2"/>
    <property type="match status" value="1"/>
</dbReference>
<dbReference type="PANTHER" id="PTHR11920">
    <property type="entry name" value="GUANYLYL CYCLASE"/>
    <property type="match status" value="1"/>
</dbReference>
<comment type="caution">
    <text evidence="7">The sequence shown here is derived from an EMBL/GenBank/DDBJ whole genome shotgun (WGS) entry which is preliminary data.</text>
</comment>
<accession>A0A9K3L5M2</accession>
<dbReference type="GO" id="GO:0004016">
    <property type="term" value="F:adenylate cyclase activity"/>
    <property type="evidence" value="ECO:0007669"/>
    <property type="project" value="TreeGrafter"/>
</dbReference>
<reference evidence="7" key="1">
    <citation type="journal article" date="2021" name="Sci. Rep.">
        <title>Diploid genomic architecture of Nitzschia inconspicua, an elite biomass production diatom.</title>
        <authorList>
            <person name="Oliver A."/>
            <person name="Podell S."/>
            <person name="Pinowska A."/>
            <person name="Traller J.C."/>
            <person name="Smith S.R."/>
            <person name="McClure R."/>
            <person name="Beliaev A."/>
            <person name="Bohutskyi P."/>
            <person name="Hill E.A."/>
            <person name="Rabines A."/>
            <person name="Zheng H."/>
            <person name="Allen L.Z."/>
            <person name="Kuo A."/>
            <person name="Grigoriev I.V."/>
            <person name="Allen A.E."/>
            <person name="Hazlebeck D."/>
            <person name="Allen E.E."/>
        </authorList>
    </citation>
    <scope>NUCLEOTIDE SEQUENCE</scope>
    <source>
        <strain evidence="7">Hildebrandi</strain>
    </source>
</reference>
<dbReference type="PANTHER" id="PTHR11920:SF335">
    <property type="entry name" value="GUANYLATE CYCLASE"/>
    <property type="match status" value="1"/>
</dbReference>
<evidence type="ECO:0000256" key="2">
    <source>
        <dbReference type="ARBA" id="ARBA00023239"/>
    </source>
</evidence>
<dbReference type="GO" id="GO:0035556">
    <property type="term" value="P:intracellular signal transduction"/>
    <property type="evidence" value="ECO:0007669"/>
    <property type="project" value="InterPro"/>
</dbReference>
<dbReference type="AlphaFoldDB" id="A0A9K3L5M2"/>
<dbReference type="EMBL" id="JAGRRH010000016">
    <property type="protein sequence ID" value="KAG7355246.1"/>
    <property type="molecule type" value="Genomic_DNA"/>
</dbReference>
<keyword evidence="4" id="KW-0812">Transmembrane</keyword>
<keyword evidence="4" id="KW-0472">Membrane</keyword>
<feature type="domain" description="PDEase" evidence="6">
    <location>
        <begin position="874"/>
        <end position="1099"/>
    </location>
</feature>
<feature type="transmembrane region" description="Helical" evidence="4">
    <location>
        <begin position="112"/>
        <end position="132"/>
    </location>
</feature>
<feature type="compositionally biased region" description="Polar residues" evidence="3">
    <location>
        <begin position="7"/>
        <end position="18"/>
    </location>
</feature>
<reference evidence="7" key="2">
    <citation type="submission" date="2021-04" db="EMBL/GenBank/DDBJ databases">
        <authorList>
            <person name="Podell S."/>
        </authorList>
    </citation>
    <scope>NUCLEOTIDE SEQUENCE</scope>
    <source>
        <strain evidence="7">Hildebrandi</strain>
    </source>
</reference>
<feature type="transmembrane region" description="Helical" evidence="4">
    <location>
        <begin position="523"/>
        <end position="546"/>
    </location>
</feature>
<keyword evidence="1" id="KW-0547">Nucleotide-binding</keyword>
<dbReference type="GO" id="GO:0007168">
    <property type="term" value="P:receptor guanylyl cyclase signaling pathway"/>
    <property type="evidence" value="ECO:0007669"/>
    <property type="project" value="TreeGrafter"/>
</dbReference>
<evidence type="ECO:0000256" key="3">
    <source>
        <dbReference type="SAM" id="MobiDB-lite"/>
    </source>
</evidence>
<keyword evidence="4" id="KW-1133">Transmembrane helix</keyword>
<evidence type="ECO:0000313" key="8">
    <source>
        <dbReference type="Proteomes" id="UP000693970"/>
    </source>
</evidence>
<dbReference type="SMART" id="SM00471">
    <property type="entry name" value="HDc"/>
    <property type="match status" value="1"/>
</dbReference>
<feature type="domain" description="Guanylate cyclase" evidence="5">
    <location>
        <begin position="636"/>
        <end position="770"/>
    </location>
</feature>
<dbReference type="PROSITE" id="PS50125">
    <property type="entry name" value="GUANYLATE_CYCLASE_2"/>
    <property type="match status" value="1"/>
</dbReference>
<protein>
    <submittedName>
        <fullName evidence="7">Adenylate and guanylate cyclase catalytic domain containing protein</fullName>
    </submittedName>
</protein>
<dbReference type="GO" id="GO:0005886">
    <property type="term" value="C:plasma membrane"/>
    <property type="evidence" value="ECO:0007669"/>
    <property type="project" value="TreeGrafter"/>
</dbReference>